<keyword evidence="2" id="KW-1185">Reference proteome</keyword>
<dbReference type="Proteomes" id="UP001530377">
    <property type="component" value="Unassembled WGS sequence"/>
</dbReference>
<sequence length="108" mass="12362">MAGTNPITSWIKACMETYQDREEWMEDRIAETSINAQKIVDERHGPFKVHNSYQAEMRTRPNFRQLPAISSYAGQEIGNAGSYSAMRSYQIGFAKRRDEILTEIAKNG</sequence>
<evidence type="ECO:0000313" key="1">
    <source>
        <dbReference type="EMBL" id="KAL3810503.1"/>
    </source>
</evidence>
<dbReference type="EMBL" id="JALLPB020000323">
    <property type="protein sequence ID" value="KAL3810503.1"/>
    <property type="molecule type" value="Genomic_DNA"/>
</dbReference>
<dbReference type="AlphaFoldDB" id="A0ABD3RCA8"/>
<accession>A0ABD3RCA8</accession>
<name>A0ABD3RCA8_9STRA</name>
<evidence type="ECO:0000313" key="2">
    <source>
        <dbReference type="Proteomes" id="UP001530377"/>
    </source>
</evidence>
<reference evidence="1 2" key="1">
    <citation type="submission" date="2024-10" db="EMBL/GenBank/DDBJ databases">
        <title>Updated reference genomes for cyclostephanoid diatoms.</title>
        <authorList>
            <person name="Roberts W.R."/>
            <person name="Alverson A.J."/>
        </authorList>
    </citation>
    <scope>NUCLEOTIDE SEQUENCE [LARGE SCALE GENOMIC DNA]</scope>
    <source>
        <strain evidence="1 2">AJA228-03</strain>
    </source>
</reference>
<protein>
    <submittedName>
        <fullName evidence="1">Uncharacterized protein</fullName>
    </submittedName>
</protein>
<comment type="caution">
    <text evidence="1">The sequence shown here is derived from an EMBL/GenBank/DDBJ whole genome shotgun (WGS) entry which is preliminary data.</text>
</comment>
<gene>
    <name evidence="1" type="ORF">ACHAXA_005645</name>
</gene>
<organism evidence="1 2">
    <name type="scientific">Cyclostephanos tholiformis</name>
    <dbReference type="NCBI Taxonomy" id="382380"/>
    <lineage>
        <taxon>Eukaryota</taxon>
        <taxon>Sar</taxon>
        <taxon>Stramenopiles</taxon>
        <taxon>Ochrophyta</taxon>
        <taxon>Bacillariophyta</taxon>
        <taxon>Coscinodiscophyceae</taxon>
        <taxon>Thalassiosirophycidae</taxon>
        <taxon>Stephanodiscales</taxon>
        <taxon>Stephanodiscaceae</taxon>
        <taxon>Cyclostephanos</taxon>
    </lineage>
</organism>
<proteinExistence type="predicted"/>